<proteinExistence type="predicted"/>
<protein>
    <submittedName>
        <fullName evidence="1">Uncharacterized protein</fullName>
    </submittedName>
</protein>
<evidence type="ECO:0000313" key="1">
    <source>
        <dbReference type="EMBL" id="QDV75493.1"/>
    </source>
</evidence>
<evidence type="ECO:0000313" key="2">
    <source>
        <dbReference type="Proteomes" id="UP000316426"/>
    </source>
</evidence>
<sequence length="109" mass="12311">MPLYEVETRGHIMIMWAEDTDAARAVVAESYPNEEILRLIKRPRDTWVISKAALGITTKGKLDPCTTARECLAKAEGDKVHAIRLFMHEKGVDLDQARKAIESNMVMGW</sequence>
<name>A0A518KCG9_9BACT</name>
<keyword evidence="2" id="KW-1185">Reference proteome</keyword>
<organism evidence="1 2">
    <name type="scientific">Botrimarina mediterranea</name>
    <dbReference type="NCBI Taxonomy" id="2528022"/>
    <lineage>
        <taxon>Bacteria</taxon>
        <taxon>Pseudomonadati</taxon>
        <taxon>Planctomycetota</taxon>
        <taxon>Planctomycetia</taxon>
        <taxon>Pirellulales</taxon>
        <taxon>Lacipirellulaceae</taxon>
        <taxon>Botrimarina</taxon>
    </lineage>
</organism>
<accession>A0A518KCG9</accession>
<dbReference type="Pfam" id="PF20593">
    <property type="entry name" value="DUF6793"/>
    <property type="match status" value="1"/>
</dbReference>
<gene>
    <name evidence="1" type="ORF">Spa11_37110</name>
</gene>
<reference evidence="1 2" key="1">
    <citation type="submission" date="2019-02" db="EMBL/GenBank/DDBJ databases">
        <title>Deep-cultivation of Planctomycetes and their phenomic and genomic characterization uncovers novel biology.</title>
        <authorList>
            <person name="Wiegand S."/>
            <person name="Jogler M."/>
            <person name="Boedeker C."/>
            <person name="Pinto D."/>
            <person name="Vollmers J."/>
            <person name="Rivas-Marin E."/>
            <person name="Kohn T."/>
            <person name="Peeters S.H."/>
            <person name="Heuer A."/>
            <person name="Rast P."/>
            <person name="Oberbeckmann S."/>
            <person name="Bunk B."/>
            <person name="Jeske O."/>
            <person name="Meyerdierks A."/>
            <person name="Storesund J.E."/>
            <person name="Kallscheuer N."/>
            <person name="Luecker S."/>
            <person name="Lage O.M."/>
            <person name="Pohl T."/>
            <person name="Merkel B.J."/>
            <person name="Hornburger P."/>
            <person name="Mueller R.-W."/>
            <person name="Bruemmer F."/>
            <person name="Labrenz M."/>
            <person name="Spormann A.M."/>
            <person name="Op den Camp H."/>
            <person name="Overmann J."/>
            <person name="Amann R."/>
            <person name="Jetten M.S.M."/>
            <person name="Mascher T."/>
            <person name="Medema M.H."/>
            <person name="Devos D.P."/>
            <person name="Kaster A.-K."/>
            <person name="Ovreas L."/>
            <person name="Rohde M."/>
            <person name="Galperin M.Y."/>
            <person name="Jogler C."/>
        </authorList>
    </citation>
    <scope>NUCLEOTIDE SEQUENCE [LARGE SCALE GENOMIC DNA]</scope>
    <source>
        <strain evidence="1 2">Spa11</strain>
    </source>
</reference>
<dbReference type="KEGG" id="bmei:Spa11_37110"/>
<dbReference type="RefSeq" id="WP_145114820.1">
    <property type="nucleotide sequence ID" value="NZ_CP036349.1"/>
</dbReference>
<dbReference type="Proteomes" id="UP000316426">
    <property type="component" value="Chromosome"/>
</dbReference>
<dbReference type="EMBL" id="CP036349">
    <property type="protein sequence ID" value="QDV75493.1"/>
    <property type="molecule type" value="Genomic_DNA"/>
</dbReference>
<dbReference type="InterPro" id="IPR046743">
    <property type="entry name" value="DUF6793"/>
</dbReference>
<dbReference type="AlphaFoldDB" id="A0A518KCG9"/>